<sequence>MDENFLVVDIGNYKFIEENQISLSKVDEILNFEKRTKLEDDILKTGVVTEFQYRQAAFAINHDRELHQKGRSTLMGSTGKKILNEWIVETLQIEKQTTTAQIEKVAKVIVKEHTGRDDIRLPAGYGANHVARSPNLKLIGVHVDYMNTNQFQIRRSSNMVCAISC</sequence>
<gene>
    <name evidence="1" type="ORF">EZS28_048021</name>
</gene>
<accession>A0A5J4TEV2</accession>
<dbReference type="AlphaFoldDB" id="A0A5J4TEV2"/>
<protein>
    <submittedName>
        <fullName evidence="1">Uncharacterized protein</fullName>
    </submittedName>
</protein>
<evidence type="ECO:0000313" key="2">
    <source>
        <dbReference type="Proteomes" id="UP000324800"/>
    </source>
</evidence>
<reference evidence="1 2" key="1">
    <citation type="submission" date="2019-03" db="EMBL/GenBank/DDBJ databases">
        <title>Single cell metagenomics reveals metabolic interactions within the superorganism composed of flagellate Streblomastix strix and complex community of Bacteroidetes bacteria on its surface.</title>
        <authorList>
            <person name="Treitli S.C."/>
            <person name="Kolisko M."/>
            <person name="Husnik F."/>
            <person name="Keeling P."/>
            <person name="Hampl V."/>
        </authorList>
    </citation>
    <scope>NUCLEOTIDE SEQUENCE [LARGE SCALE GENOMIC DNA]</scope>
    <source>
        <strain evidence="1">ST1C</strain>
    </source>
</reference>
<proteinExistence type="predicted"/>
<evidence type="ECO:0000313" key="1">
    <source>
        <dbReference type="EMBL" id="KAA6356452.1"/>
    </source>
</evidence>
<organism evidence="1 2">
    <name type="scientific">Streblomastix strix</name>
    <dbReference type="NCBI Taxonomy" id="222440"/>
    <lineage>
        <taxon>Eukaryota</taxon>
        <taxon>Metamonada</taxon>
        <taxon>Preaxostyla</taxon>
        <taxon>Oxymonadida</taxon>
        <taxon>Streblomastigidae</taxon>
        <taxon>Streblomastix</taxon>
    </lineage>
</organism>
<feature type="non-terminal residue" evidence="1">
    <location>
        <position position="165"/>
    </location>
</feature>
<name>A0A5J4TEV2_9EUKA</name>
<dbReference type="Proteomes" id="UP000324800">
    <property type="component" value="Unassembled WGS sequence"/>
</dbReference>
<comment type="caution">
    <text evidence="1">The sequence shown here is derived from an EMBL/GenBank/DDBJ whole genome shotgun (WGS) entry which is preliminary data.</text>
</comment>
<dbReference type="EMBL" id="SNRW01032950">
    <property type="protein sequence ID" value="KAA6356452.1"/>
    <property type="molecule type" value="Genomic_DNA"/>
</dbReference>